<feature type="region of interest" description="Disordered" evidence="1">
    <location>
        <begin position="550"/>
        <end position="570"/>
    </location>
</feature>
<dbReference type="InterPro" id="IPR054090">
    <property type="entry name" value="Cep192_Spd-2-like_dom"/>
</dbReference>
<name>A0ABQ9ZP48_9CRUS</name>
<dbReference type="EMBL" id="JAOYFB010000004">
    <property type="protein sequence ID" value="KAK4014707.1"/>
    <property type="molecule type" value="Genomic_DNA"/>
</dbReference>
<dbReference type="Proteomes" id="UP001234178">
    <property type="component" value="Unassembled WGS sequence"/>
</dbReference>
<dbReference type="Pfam" id="PF22066">
    <property type="entry name" value="Cep192_D8"/>
    <property type="match status" value="1"/>
</dbReference>
<evidence type="ECO:0000259" key="2">
    <source>
        <dbReference type="Pfam" id="PF22066"/>
    </source>
</evidence>
<organism evidence="4 5">
    <name type="scientific">Daphnia magna</name>
    <dbReference type="NCBI Taxonomy" id="35525"/>
    <lineage>
        <taxon>Eukaryota</taxon>
        <taxon>Metazoa</taxon>
        <taxon>Ecdysozoa</taxon>
        <taxon>Arthropoda</taxon>
        <taxon>Crustacea</taxon>
        <taxon>Branchiopoda</taxon>
        <taxon>Diplostraca</taxon>
        <taxon>Cladocera</taxon>
        <taxon>Anomopoda</taxon>
        <taxon>Daphniidae</taxon>
        <taxon>Daphnia</taxon>
    </lineage>
</organism>
<protein>
    <recommendedName>
        <fullName evidence="6">Centrosomal protein of 192 kDa</fullName>
    </recommendedName>
</protein>
<dbReference type="InterPro" id="IPR054088">
    <property type="entry name" value="Cep192-like_D8"/>
</dbReference>
<dbReference type="PANTHER" id="PTHR16029">
    <property type="entry name" value="CENTROSOMAL PROTEIN OF 192 KDA"/>
    <property type="match status" value="1"/>
</dbReference>
<feature type="compositionally biased region" description="Low complexity" evidence="1">
    <location>
        <begin position="295"/>
        <end position="307"/>
    </location>
</feature>
<proteinExistence type="predicted"/>
<evidence type="ECO:0000313" key="5">
    <source>
        <dbReference type="Proteomes" id="UP001234178"/>
    </source>
</evidence>
<feature type="compositionally biased region" description="Polar residues" evidence="1">
    <location>
        <begin position="550"/>
        <end position="566"/>
    </location>
</feature>
<evidence type="ECO:0000259" key="3">
    <source>
        <dbReference type="Pfam" id="PF22073"/>
    </source>
</evidence>
<feature type="domain" description="Cep192/Spd-2-like" evidence="3">
    <location>
        <begin position="661"/>
        <end position="772"/>
    </location>
</feature>
<dbReference type="Gene3D" id="2.60.40.10">
    <property type="entry name" value="Immunoglobulins"/>
    <property type="match status" value="2"/>
</dbReference>
<dbReference type="InterPro" id="IPR039103">
    <property type="entry name" value="Spd-2/CEP192"/>
</dbReference>
<dbReference type="Pfam" id="PF22073">
    <property type="entry name" value="Cep192_D4"/>
    <property type="match status" value="1"/>
</dbReference>
<feature type="region of interest" description="Disordered" evidence="1">
    <location>
        <begin position="130"/>
        <end position="153"/>
    </location>
</feature>
<evidence type="ECO:0008006" key="6">
    <source>
        <dbReference type="Google" id="ProtNLM"/>
    </source>
</evidence>
<feature type="domain" description="Cep192-like" evidence="2">
    <location>
        <begin position="987"/>
        <end position="1082"/>
    </location>
</feature>
<accession>A0ABQ9ZP48</accession>
<sequence length="1083" mass="119326">MDNFSQSLSNSSWENPFGISGNVIPCDLESDEQFVVGEELKAFFEKEEKMYQSTSSVRSDQSHQTEKSNTMASGITIRSFMVESGDSDLIHQKLTMSQYLAYRSEPMGPELGDSTSSKERPYFSFQEKISLSPHSEKSESGVAEFNPDFSQEPSWMKKKSLSSLSSSENLEIPSKSPDSSENWLIGKNKSASQNSMIDNIEKSEASLRVKESSTSKAPMLEHVQPAICLTQHQACETSELPSLYWKPQDESLIDGGSSLLEPSLMRGAISNCHSYVAGHVESLSHESDGSRRPSEIAASSQSSSPASTIRENTDFPRCESLISEPQLSSTREITDDFTDVSSTEKRVHFQANSLQAQISHTSMEKQNLHLGSLLDVSSKPNLCSTAMTPTAKASEHVMRILANLSQNGNSIVGQEEEVKRARPSVLKDVADVETESKNLNLEWERIERELTQHDPNGFSPESWVAVFSNTSCLSTPLLMNKIKEHVLRMNGRGMSSGLLPSESSGIGGSGFEITESRIESTSGLPSNKSATNSIHPSLVHETDISSRASSINMNPSQHRSAESSQYPTTPVAIPPPAAKIEDKFLKIRHTLSAMPPRDGVKPALLTPVDGLAKSDFNHVDYVRLTSTAIKAIPATTGARSSSTSTQPKISSTEMQQTLQAPLIKCSKSQVYFGGAKIRQTQKQNVVVRNSSFEQALELELRIKDSDDFYMLNEDRSLVSSHNFRLEPRQECCLDLVFQPKHLGPLASKLNLYPRCQSAKKVKYTVDLFGYGGSSIIQQLTPNAGDSERTLVPKSKGAHWNCQLVLKNRGNVAGFAFIQPLQENGKVMEACQCIVMPQCFSLNATDFKEIQIFIHPTEDRKLAPFKLRLVWGDEPLRIRWMRCIANGAPLKPASEIVGFDWTRLLQLESNDKSANPPVSDEDMTLFFKNVAVEEIKVIIPDRGQDSHFVTLAVEPATVLESSSVNDTMLSERRLTNAVSGKMSSDMSVSAAVTELTFPSTKVGTISSQKIPLQNWSGIKQEVRVKEISGPFIMKHTRNAVPGGYFTRLPIQFHPTKIGSHSGNVLLDVGQHGQTITISLKGDAF</sequence>
<evidence type="ECO:0000256" key="1">
    <source>
        <dbReference type="SAM" id="MobiDB-lite"/>
    </source>
</evidence>
<keyword evidence="5" id="KW-1185">Reference proteome</keyword>
<feature type="region of interest" description="Disordered" evidence="1">
    <location>
        <begin position="166"/>
        <end position="185"/>
    </location>
</feature>
<feature type="region of interest" description="Disordered" evidence="1">
    <location>
        <begin position="283"/>
        <end position="312"/>
    </location>
</feature>
<reference evidence="4 5" key="1">
    <citation type="journal article" date="2023" name="Nucleic Acids Res.">
        <title>The hologenome of Daphnia magna reveals possible DNA methylation and microbiome-mediated evolution of the host genome.</title>
        <authorList>
            <person name="Chaturvedi A."/>
            <person name="Li X."/>
            <person name="Dhandapani V."/>
            <person name="Marshall H."/>
            <person name="Kissane S."/>
            <person name="Cuenca-Cambronero M."/>
            <person name="Asole G."/>
            <person name="Calvet F."/>
            <person name="Ruiz-Romero M."/>
            <person name="Marangio P."/>
            <person name="Guigo R."/>
            <person name="Rago D."/>
            <person name="Mirbahai L."/>
            <person name="Eastwood N."/>
            <person name="Colbourne J.K."/>
            <person name="Zhou J."/>
            <person name="Mallon E."/>
            <person name="Orsini L."/>
        </authorList>
    </citation>
    <scope>NUCLEOTIDE SEQUENCE [LARGE SCALE GENOMIC DNA]</scope>
    <source>
        <strain evidence="4">LRV0_1</strain>
    </source>
</reference>
<comment type="caution">
    <text evidence="4">The sequence shown here is derived from an EMBL/GenBank/DDBJ whole genome shotgun (WGS) entry which is preliminary data.</text>
</comment>
<evidence type="ECO:0000313" key="4">
    <source>
        <dbReference type="EMBL" id="KAK4014707.1"/>
    </source>
</evidence>
<gene>
    <name evidence="4" type="ORF">OUZ56_027216</name>
</gene>
<feature type="compositionally biased region" description="Basic and acidic residues" evidence="1">
    <location>
        <begin position="283"/>
        <end position="294"/>
    </location>
</feature>
<dbReference type="PANTHER" id="PTHR16029:SF11">
    <property type="entry name" value="CENTROSOMAL PROTEIN OF 192 KDA"/>
    <property type="match status" value="1"/>
</dbReference>
<dbReference type="InterPro" id="IPR013783">
    <property type="entry name" value="Ig-like_fold"/>
</dbReference>